<keyword evidence="2 5" id="KW-0812">Transmembrane</keyword>
<dbReference type="PANTHER" id="PTHR43701">
    <property type="entry name" value="MEMBRANE TRANSPORTER PROTEIN MJ0441-RELATED"/>
    <property type="match status" value="1"/>
</dbReference>
<sequence length="264" mass="29035">MIESVFLYLTFFIAAGISSMIGIGGGVLYIPILLAFGFPFYQAAAISIFIIMALSISSSLVYYRVQLIDWKLALIIEPLTAIMSLMGGYYSSFIQIKELKILFILVLVISGYFMIKPIKKIQDKFINQGKWGYWSRKFGEEKYSVNLLIGLPLTALAGLIAGLLGIGGGIIKVPLMVLLLGVPMKIAVGTSCFMVGITALFGFWGHYFAGHFEPKMALILALVVFAGAQAGSRISIKVDKILLKKIYAIFLFLISAWMMVNVVK</sequence>
<organism evidence="6">
    <name type="scientific">marine sediment metagenome</name>
    <dbReference type="NCBI Taxonomy" id="412755"/>
    <lineage>
        <taxon>unclassified sequences</taxon>
        <taxon>metagenomes</taxon>
        <taxon>ecological metagenomes</taxon>
    </lineage>
</organism>
<gene>
    <name evidence="6" type="ORF">S01H1_00484</name>
</gene>
<feature type="transmembrane region" description="Helical" evidence="5">
    <location>
        <begin position="145"/>
        <end position="166"/>
    </location>
</feature>
<feature type="transmembrane region" description="Helical" evidence="5">
    <location>
        <begin position="216"/>
        <end position="234"/>
    </location>
</feature>
<evidence type="ECO:0000256" key="1">
    <source>
        <dbReference type="ARBA" id="ARBA00004141"/>
    </source>
</evidence>
<evidence type="ECO:0008006" key="7">
    <source>
        <dbReference type="Google" id="ProtNLM"/>
    </source>
</evidence>
<evidence type="ECO:0000256" key="4">
    <source>
        <dbReference type="ARBA" id="ARBA00023136"/>
    </source>
</evidence>
<keyword evidence="3 5" id="KW-1133">Transmembrane helix</keyword>
<evidence type="ECO:0000313" key="6">
    <source>
        <dbReference type="EMBL" id="GAF73050.1"/>
    </source>
</evidence>
<comment type="caution">
    <text evidence="6">The sequence shown here is derived from an EMBL/GenBank/DDBJ whole genome shotgun (WGS) entry which is preliminary data.</text>
</comment>
<feature type="transmembrane region" description="Helical" evidence="5">
    <location>
        <begin position="72"/>
        <end position="93"/>
    </location>
</feature>
<feature type="transmembrane region" description="Helical" evidence="5">
    <location>
        <begin position="246"/>
        <end position="263"/>
    </location>
</feature>
<dbReference type="Pfam" id="PF01925">
    <property type="entry name" value="TauE"/>
    <property type="match status" value="1"/>
</dbReference>
<feature type="transmembrane region" description="Helical" evidence="5">
    <location>
        <begin position="40"/>
        <end position="63"/>
    </location>
</feature>
<dbReference type="PANTHER" id="PTHR43701:SF5">
    <property type="entry name" value="MEMBRANE TRANSPORTER PROTEIN-RELATED"/>
    <property type="match status" value="1"/>
</dbReference>
<dbReference type="EMBL" id="BARS01000170">
    <property type="protein sequence ID" value="GAF73050.1"/>
    <property type="molecule type" value="Genomic_DNA"/>
</dbReference>
<evidence type="ECO:0000256" key="2">
    <source>
        <dbReference type="ARBA" id="ARBA00022692"/>
    </source>
</evidence>
<dbReference type="InterPro" id="IPR051598">
    <property type="entry name" value="TSUP/Inactive_protease-like"/>
</dbReference>
<reference evidence="6" key="1">
    <citation type="journal article" date="2014" name="Front. Microbiol.">
        <title>High frequency of phylogenetically diverse reductive dehalogenase-homologous genes in deep subseafloor sedimentary metagenomes.</title>
        <authorList>
            <person name="Kawai M."/>
            <person name="Futagami T."/>
            <person name="Toyoda A."/>
            <person name="Takaki Y."/>
            <person name="Nishi S."/>
            <person name="Hori S."/>
            <person name="Arai W."/>
            <person name="Tsubouchi T."/>
            <person name="Morono Y."/>
            <person name="Uchiyama I."/>
            <person name="Ito T."/>
            <person name="Fujiyama A."/>
            <person name="Inagaki F."/>
            <person name="Takami H."/>
        </authorList>
    </citation>
    <scope>NUCLEOTIDE SEQUENCE</scope>
    <source>
        <strain evidence="6">Expedition CK06-06</strain>
    </source>
</reference>
<keyword evidence="4 5" id="KW-0472">Membrane</keyword>
<proteinExistence type="predicted"/>
<protein>
    <recommendedName>
        <fullName evidence="7">Membrane transporter protein</fullName>
    </recommendedName>
</protein>
<dbReference type="InterPro" id="IPR002781">
    <property type="entry name" value="TM_pro_TauE-like"/>
</dbReference>
<accession>X0TAG3</accession>
<comment type="subcellular location">
    <subcellularLocation>
        <location evidence="1">Membrane</location>
        <topology evidence="1">Multi-pass membrane protein</topology>
    </subcellularLocation>
</comment>
<dbReference type="GO" id="GO:0016020">
    <property type="term" value="C:membrane"/>
    <property type="evidence" value="ECO:0007669"/>
    <property type="project" value="UniProtKB-SubCell"/>
</dbReference>
<feature type="transmembrane region" description="Helical" evidence="5">
    <location>
        <begin position="99"/>
        <end position="115"/>
    </location>
</feature>
<feature type="transmembrane region" description="Helical" evidence="5">
    <location>
        <begin position="186"/>
        <end position="204"/>
    </location>
</feature>
<evidence type="ECO:0000256" key="5">
    <source>
        <dbReference type="SAM" id="Phobius"/>
    </source>
</evidence>
<feature type="transmembrane region" description="Helical" evidence="5">
    <location>
        <begin position="7"/>
        <end position="34"/>
    </location>
</feature>
<evidence type="ECO:0000256" key="3">
    <source>
        <dbReference type="ARBA" id="ARBA00022989"/>
    </source>
</evidence>
<name>X0TAG3_9ZZZZ</name>
<dbReference type="AlphaFoldDB" id="X0TAG3"/>